<dbReference type="Gene3D" id="1.10.150.130">
    <property type="match status" value="1"/>
</dbReference>
<dbReference type="Gene3D" id="1.10.443.10">
    <property type="entry name" value="Intergrase catalytic core"/>
    <property type="match status" value="1"/>
</dbReference>
<dbReference type="InterPro" id="IPR011010">
    <property type="entry name" value="DNA_brk_join_enz"/>
</dbReference>
<sequence>MARALQKLSDVLVKSAKLKPGRHSDGGGLYLNVTPTGSKSWLFMWTVGRKRREMGLGPYPALSLAKARVKAGEAREAVAEGRDPIAEKAKEDEPTFAECVEKFLGSMEGQWRNDKHRAQWRMTLGDAYCKPISSKRVSQIGTDELLRVLSPIWNEKNETASRIRGRIERVLDFAKAKGWREGENPALWRGHLKSLLPARQKLQRGHHAAMDYGGMPAFMACLREADGTAARALEFAILNASRSGEVLGARWDEIDDHAKTWTIPKERMKAGRAHVVPLSDAALSILTCMKEVAVGDYVFPGAKPKRPLSNMAMTAVMRRLKLGHLTVHGFRSTFRDWCGDKTTFPRDVAEMALAHRVGNATEQAYRRADALEKRRRLLVAWSKFLESKASGNVITLTRKANG</sequence>
<dbReference type="InterPro" id="IPR010998">
    <property type="entry name" value="Integrase_recombinase_N"/>
</dbReference>
<keyword evidence="2" id="KW-0229">DNA integration</keyword>
<dbReference type="PANTHER" id="PTHR30629">
    <property type="entry name" value="PROPHAGE INTEGRASE"/>
    <property type="match status" value="1"/>
</dbReference>
<dbReference type="CDD" id="cd00801">
    <property type="entry name" value="INT_P4_C"/>
    <property type="match status" value="1"/>
</dbReference>
<protein>
    <submittedName>
        <fullName evidence="6">Integrase</fullName>
    </submittedName>
</protein>
<keyword evidence="3" id="KW-0238">DNA-binding</keyword>
<dbReference type="EMBL" id="BSOP01000007">
    <property type="protein sequence ID" value="GLR49882.1"/>
    <property type="molecule type" value="Genomic_DNA"/>
</dbReference>
<proteinExistence type="inferred from homology"/>
<dbReference type="Pfam" id="PF00589">
    <property type="entry name" value="Phage_integrase"/>
    <property type="match status" value="1"/>
</dbReference>
<comment type="similarity">
    <text evidence="1">Belongs to the 'phage' integrase family.</text>
</comment>
<dbReference type="InterPro" id="IPR002104">
    <property type="entry name" value="Integrase_catalytic"/>
</dbReference>
<evidence type="ECO:0000256" key="2">
    <source>
        <dbReference type="ARBA" id="ARBA00022908"/>
    </source>
</evidence>
<evidence type="ECO:0000256" key="4">
    <source>
        <dbReference type="ARBA" id="ARBA00023172"/>
    </source>
</evidence>
<dbReference type="Pfam" id="PF22022">
    <property type="entry name" value="Phage_int_M"/>
    <property type="match status" value="1"/>
</dbReference>
<evidence type="ECO:0000313" key="6">
    <source>
        <dbReference type="EMBL" id="GLR49882.1"/>
    </source>
</evidence>
<dbReference type="InterPro" id="IPR025166">
    <property type="entry name" value="Integrase_DNA_bind_dom"/>
</dbReference>
<dbReference type="InterPro" id="IPR050808">
    <property type="entry name" value="Phage_Integrase"/>
</dbReference>
<keyword evidence="7" id="KW-1185">Reference proteome</keyword>
<dbReference type="RefSeq" id="WP_244770057.1">
    <property type="nucleotide sequence ID" value="NZ_BSOP01000007.1"/>
</dbReference>
<dbReference type="Pfam" id="PF13356">
    <property type="entry name" value="Arm-DNA-bind_3"/>
    <property type="match status" value="1"/>
</dbReference>
<evidence type="ECO:0000313" key="7">
    <source>
        <dbReference type="Proteomes" id="UP001156702"/>
    </source>
</evidence>
<keyword evidence="4" id="KW-0233">DNA recombination</keyword>
<gene>
    <name evidence="6" type="primary">int_1</name>
    <name evidence="6" type="ORF">GCM10007923_10870</name>
</gene>
<dbReference type="InterPro" id="IPR053876">
    <property type="entry name" value="Phage_int_M"/>
</dbReference>
<dbReference type="PANTHER" id="PTHR30629:SF2">
    <property type="entry name" value="PROPHAGE INTEGRASE INTS-RELATED"/>
    <property type="match status" value="1"/>
</dbReference>
<dbReference type="Gene3D" id="3.30.160.390">
    <property type="entry name" value="Integrase, DNA-binding domain"/>
    <property type="match status" value="1"/>
</dbReference>
<name>A0ABQ5ZGZ6_9HYPH</name>
<evidence type="ECO:0000256" key="1">
    <source>
        <dbReference type="ARBA" id="ARBA00008857"/>
    </source>
</evidence>
<organism evidence="6 7">
    <name type="scientific">Shinella yambaruensis</name>
    <dbReference type="NCBI Taxonomy" id="415996"/>
    <lineage>
        <taxon>Bacteria</taxon>
        <taxon>Pseudomonadati</taxon>
        <taxon>Pseudomonadota</taxon>
        <taxon>Alphaproteobacteria</taxon>
        <taxon>Hyphomicrobiales</taxon>
        <taxon>Rhizobiaceae</taxon>
        <taxon>Shinella</taxon>
    </lineage>
</organism>
<accession>A0ABQ5ZGZ6</accession>
<feature type="domain" description="Tyr recombinase" evidence="5">
    <location>
        <begin position="205"/>
        <end position="378"/>
    </location>
</feature>
<reference evidence="7" key="1">
    <citation type="journal article" date="2019" name="Int. J. Syst. Evol. Microbiol.">
        <title>The Global Catalogue of Microorganisms (GCM) 10K type strain sequencing project: providing services to taxonomists for standard genome sequencing and annotation.</title>
        <authorList>
            <consortium name="The Broad Institute Genomics Platform"/>
            <consortium name="The Broad Institute Genome Sequencing Center for Infectious Disease"/>
            <person name="Wu L."/>
            <person name="Ma J."/>
        </authorList>
    </citation>
    <scope>NUCLEOTIDE SEQUENCE [LARGE SCALE GENOMIC DNA]</scope>
    <source>
        <strain evidence="7">NBRC 102122</strain>
    </source>
</reference>
<dbReference type="Proteomes" id="UP001156702">
    <property type="component" value="Unassembled WGS sequence"/>
</dbReference>
<dbReference type="InterPro" id="IPR038488">
    <property type="entry name" value="Integrase_DNA-bd_sf"/>
</dbReference>
<comment type="caution">
    <text evidence="6">The sequence shown here is derived from an EMBL/GenBank/DDBJ whole genome shotgun (WGS) entry which is preliminary data.</text>
</comment>
<evidence type="ECO:0000259" key="5">
    <source>
        <dbReference type="PROSITE" id="PS51898"/>
    </source>
</evidence>
<dbReference type="SUPFAM" id="SSF56349">
    <property type="entry name" value="DNA breaking-rejoining enzymes"/>
    <property type="match status" value="1"/>
</dbReference>
<dbReference type="InterPro" id="IPR013762">
    <property type="entry name" value="Integrase-like_cat_sf"/>
</dbReference>
<dbReference type="PROSITE" id="PS51898">
    <property type="entry name" value="TYR_RECOMBINASE"/>
    <property type="match status" value="1"/>
</dbReference>
<evidence type="ECO:0000256" key="3">
    <source>
        <dbReference type="ARBA" id="ARBA00023125"/>
    </source>
</evidence>